<accession>A0ABU2XMR6</accession>
<dbReference type="Proteomes" id="UP001180754">
    <property type="component" value="Unassembled WGS sequence"/>
</dbReference>
<evidence type="ECO:0000313" key="7">
    <source>
        <dbReference type="Proteomes" id="UP001180754"/>
    </source>
</evidence>
<dbReference type="InterPro" id="IPR020841">
    <property type="entry name" value="PKS_Beta-ketoAc_synthase_dom"/>
</dbReference>
<proteinExistence type="inferred from homology"/>
<dbReference type="SUPFAM" id="SSF53901">
    <property type="entry name" value="Thiolase-like"/>
    <property type="match status" value="2"/>
</dbReference>
<dbReference type="RefSeq" id="WP_311727246.1">
    <property type="nucleotide sequence ID" value="NZ_JAVRFD010000016.1"/>
</dbReference>
<dbReference type="PROSITE" id="PS52004">
    <property type="entry name" value="KS3_2"/>
    <property type="match status" value="1"/>
</dbReference>
<dbReference type="Pfam" id="PF00109">
    <property type="entry name" value="ketoacyl-synt"/>
    <property type="match status" value="1"/>
</dbReference>
<dbReference type="InterPro" id="IPR016039">
    <property type="entry name" value="Thiolase-like"/>
</dbReference>
<evidence type="ECO:0000256" key="3">
    <source>
        <dbReference type="ARBA" id="ARBA00023315"/>
    </source>
</evidence>
<comment type="caution">
    <text evidence="6">The sequence shown here is derived from an EMBL/GenBank/DDBJ whole genome shotgun (WGS) entry which is preliminary data.</text>
</comment>
<dbReference type="SMART" id="SM00825">
    <property type="entry name" value="PKS_KS"/>
    <property type="match status" value="1"/>
</dbReference>
<dbReference type="InterPro" id="IPR014031">
    <property type="entry name" value="Ketoacyl_synth_C"/>
</dbReference>
<keyword evidence="3 6" id="KW-0012">Acyltransferase</keyword>
<dbReference type="InterPro" id="IPR018201">
    <property type="entry name" value="Ketoacyl_synth_AS"/>
</dbReference>
<comment type="similarity">
    <text evidence="1 4">Belongs to the thiolase-like superfamily. Beta-ketoacyl-ACP synthases family.</text>
</comment>
<evidence type="ECO:0000313" key="6">
    <source>
        <dbReference type="EMBL" id="MDT0546752.1"/>
    </source>
</evidence>
<evidence type="ECO:0000256" key="2">
    <source>
        <dbReference type="ARBA" id="ARBA00022679"/>
    </source>
</evidence>
<keyword evidence="7" id="KW-1185">Reference proteome</keyword>
<dbReference type="PANTHER" id="PTHR11712">
    <property type="entry name" value="POLYKETIDE SYNTHASE-RELATED"/>
    <property type="match status" value="1"/>
</dbReference>
<reference evidence="6" key="1">
    <citation type="submission" date="2024-05" db="EMBL/GenBank/DDBJ databases">
        <title>30 novel species of actinomycetes from the DSMZ collection.</title>
        <authorList>
            <person name="Nouioui I."/>
        </authorList>
    </citation>
    <scope>NUCLEOTIDE SEQUENCE</scope>
    <source>
        <strain evidence="6">DSM 41529</strain>
    </source>
</reference>
<name>A0ABU2XMR6_9ACTN</name>
<dbReference type="GO" id="GO:0016746">
    <property type="term" value="F:acyltransferase activity"/>
    <property type="evidence" value="ECO:0007669"/>
    <property type="project" value="UniProtKB-KW"/>
</dbReference>
<keyword evidence="2 4" id="KW-0808">Transferase</keyword>
<evidence type="ECO:0000256" key="1">
    <source>
        <dbReference type="ARBA" id="ARBA00008467"/>
    </source>
</evidence>
<gene>
    <name evidence="6" type="ORF">RND15_29190</name>
</gene>
<sequence>MSGGATDVLVTGLGALSCLGSGTEALWRGMHTAHSAPTKVPDPLAHMDHPHMYLVPEADLPTGPEEQDGLPLGRGSQFAIAAAHEAVDSAGLTGLAGVDPRRVAVSISSGMGDSDLHERRRAGEPARHDGWAPAFPVASAVGGWLGAQGPNTSLTNACAASGYALSVAADLIRSGEADVVVAGGTEAYSRVALACFNRLGAIDPERCRPFAADRRGTIFGEGAAVLVLESAAHARERGAKTVYARLAGAGWSCDAHHATAPEPGGEQIERAMREALRETDPALEAAPGAGGLGFVVPHGTGTELNDVVEARALAGVLGEAAPRTPLYSVKALLGHTGGAAGAFAALAAVLVLHHRTLPPNVPVGRQDPECEVPLPTEPTPMTAPYGLVNAYAFGGNNVSLVLREAGA</sequence>
<dbReference type="Pfam" id="PF02801">
    <property type="entry name" value="Ketoacyl-synt_C"/>
    <property type="match status" value="1"/>
</dbReference>
<dbReference type="EMBL" id="JAVRFD010000016">
    <property type="protein sequence ID" value="MDT0546752.1"/>
    <property type="molecule type" value="Genomic_DNA"/>
</dbReference>
<dbReference type="EC" id="2.3.1.-" evidence="6"/>
<dbReference type="InterPro" id="IPR000794">
    <property type="entry name" value="Beta-ketoacyl_synthase"/>
</dbReference>
<evidence type="ECO:0000256" key="4">
    <source>
        <dbReference type="RuleBase" id="RU003694"/>
    </source>
</evidence>
<dbReference type="Gene3D" id="3.40.47.10">
    <property type="match status" value="1"/>
</dbReference>
<dbReference type="PANTHER" id="PTHR11712:SF336">
    <property type="entry name" value="3-OXOACYL-[ACYL-CARRIER-PROTEIN] SYNTHASE, MITOCHONDRIAL"/>
    <property type="match status" value="1"/>
</dbReference>
<evidence type="ECO:0000259" key="5">
    <source>
        <dbReference type="PROSITE" id="PS52004"/>
    </source>
</evidence>
<dbReference type="CDD" id="cd00834">
    <property type="entry name" value="KAS_I_II"/>
    <property type="match status" value="1"/>
</dbReference>
<dbReference type="InterPro" id="IPR014030">
    <property type="entry name" value="Ketoacyl_synth_N"/>
</dbReference>
<protein>
    <submittedName>
        <fullName evidence="6">Beta-ketoacyl-[acyl-carrier-protein] synthase family protein</fullName>
        <ecNumber evidence="6">2.3.1.-</ecNumber>
    </submittedName>
</protein>
<organism evidence="6 7">
    <name type="scientific">Streptomyces lonegramiae</name>
    <dbReference type="NCBI Taxonomy" id="3075524"/>
    <lineage>
        <taxon>Bacteria</taxon>
        <taxon>Bacillati</taxon>
        <taxon>Actinomycetota</taxon>
        <taxon>Actinomycetes</taxon>
        <taxon>Kitasatosporales</taxon>
        <taxon>Streptomycetaceae</taxon>
        <taxon>Streptomyces</taxon>
    </lineage>
</organism>
<dbReference type="PROSITE" id="PS00606">
    <property type="entry name" value="KS3_1"/>
    <property type="match status" value="1"/>
</dbReference>
<feature type="domain" description="Ketosynthase family 3 (KS3)" evidence="5">
    <location>
        <begin position="5"/>
        <end position="404"/>
    </location>
</feature>